<gene>
    <name evidence="2" type="ORF">WG901_04540</name>
</gene>
<proteinExistence type="predicted"/>
<organism evidence="2 3">
    <name type="scientific">Novosphingobium anseongense</name>
    <dbReference type="NCBI Taxonomy" id="3133436"/>
    <lineage>
        <taxon>Bacteria</taxon>
        <taxon>Pseudomonadati</taxon>
        <taxon>Pseudomonadota</taxon>
        <taxon>Alphaproteobacteria</taxon>
        <taxon>Sphingomonadales</taxon>
        <taxon>Sphingomonadaceae</taxon>
        <taxon>Novosphingobium</taxon>
    </lineage>
</organism>
<evidence type="ECO:0000313" key="2">
    <source>
        <dbReference type="EMBL" id="MEJ5975889.1"/>
    </source>
</evidence>
<accession>A0ABU8RSY9</accession>
<dbReference type="RefSeq" id="WP_339585818.1">
    <property type="nucleotide sequence ID" value="NZ_JBBHJZ010000001.1"/>
</dbReference>
<dbReference type="EMBL" id="JBBHJZ010000001">
    <property type="protein sequence ID" value="MEJ5975889.1"/>
    <property type="molecule type" value="Genomic_DNA"/>
</dbReference>
<evidence type="ECO:0000256" key="1">
    <source>
        <dbReference type="SAM" id="MobiDB-lite"/>
    </source>
</evidence>
<feature type="region of interest" description="Disordered" evidence="1">
    <location>
        <begin position="1"/>
        <end position="26"/>
    </location>
</feature>
<evidence type="ECO:0000313" key="3">
    <source>
        <dbReference type="Proteomes" id="UP001361239"/>
    </source>
</evidence>
<dbReference type="Proteomes" id="UP001361239">
    <property type="component" value="Unassembled WGS sequence"/>
</dbReference>
<comment type="caution">
    <text evidence="2">The sequence shown here is derived from an EMBL/GenBank/DDBJ whole genome shotgun (WGS) entry which is preliminary data.</text>
</comment>
<keyword evidence="3" id="KW-1185">Reference proteome</keyword>
<name>A0ABU8RSY9_9SPHN</name>
<sequence length="347" mass="37854">MKRDETIADLAPLAARPDGAGSSRRALPPPDAIAALAREIESGLAACAPLSLGEHPIEAYLASFAELPAGSQYHAIPPAARATCRAIEAAGGAEAVEAYHRLVLLHLIMGVIARGPSAPMHLTPEALALLDVYLARVVADVAKPRKGFFRHGNDQFAKDFAVCRGRLLPCGVEVLDPLGGIPRRLVFKGRQGADHLRQAVTMARMAWRLGGTKAVWGLHFDRRQIQNFTAKGYADLYLRVADLLEANPEIHGISSGSWWHDPRVLEISPELSFIGTIPENGGAFLIRVGEDDRTTSDALRFAPQRTALHRLGKYRPCFYMLAWARRDVIAWAEAYRAGSVQRRIPVA</sequence>
<reference evidence="2 3" key="1">
    <citation type="submission" date="2024-03" db="EMBL/GenBank/DDBJ databases">
        <authorList>
            <person name="Jo J.-H."/>
        </authorList>
    </citation>
    <scope>NUCLEOTIDE SEQUENCE [LARGE SCALE GENOMIC DNA]</scope>
    <source>
        <strain evidence="2 3">PS1R-30</strain>
    </source>
</reference>
<protein>
    <submittedName>
        <fullName evidence="2">Uncharacterized protein</fullName>
    </submittedName>
</protein>